<comment type="catalytic activity">
    <reaction evidence="7 8">
        <text>5-phospho-beta-D-ribosylamine + L-glutamate + diphosphate = 5-phospho-alpha-D-ribose 1-diphosphate + L-glutamine + H2O</text>
        <dbReference type="Rhea" id="RHEA:14905"/>
        <dbReference type="ChEBI" id="CHEBI:15377"/>
        <dbReference type="ChEBI" id="CHEBI:29985"/>
        <dbReference type="ChEBI" id="CHEBI:33019"/>
        <dbReference type="ChEBI" id="CHEBI:58017"/>
        <dbReference type="ChEBI" id="CHEBI:58359"/>
        <dbReference type="ChEBI" id="CHEBI:58681"/>
        <dbReference type="EC" id="2.4.2.14"/>
    </reaction>
</comment>
<dbReference type="EMBL" id="JAGFNY010000006">
    <property type="protein sequence ID" value="MBW7569889.1"/>
    <property type="molecule type" value="Genomic_DNA"/>
</dbReference>
<dbReference type="InterPro" id="IPR017932">
    <property type="entry name" value="GATase_2_dom"/>
</dbReference>
<comment type="caution">
    <text evidence="7">Lacks conserved residue(s) required for the propagation of feature annotation.</text>
</comment>
<organism evidence="10 11">
    <name type="scientific">Succinivibrio faecicola</name>
    <dbReference type="NCBI Taxonomy" id="2820300"/>
    <lineage>
        <taxon>Bacteria</taxon>
        <taxon>Pseudomonadati</taxon>
        <taxon>Pseudomonadota</taxon>
        <taxon>Gammaproteobacteria</taxon>
        <taxon>Aeromonadales</taxon>
        <taxon>Succinivibrionaceae</taxon>
        <taxon>Succinivibrio</taxon>
    </lineage>
</organism>
<evidence type="ECO:0000313" key="11">
    <source>
        <dbReference type="Proteomes" id="UP000731465"/>
    </source>
</evidence>
<dbReference type="PIRSF" id="PIRSF000485">
    <property type="entry name" value="Amd_phspho_trans"/>
    <property type="match status" value="1"/>
</dbReference>
<evidence type="ECO:0000256" key="8">
    <source>
        <dbReference type="PIRNR" id="PIRNR000485"/>
    </source>
</evidence>
<feature type="domain" description="Glutamine amidotransferase type-2" evidence="9">
    <location>
        <begin position="2"/>
        <end position="235"/>
    </location>
</feature>
<keyword evidence="4 7" id="KW-0808">Transferase</keyword>
<keyword evidence="3 7" id="KW-0328">Glycosyltransferase</keyword>
<proteinExistence type="inferred from homology"/>
<dbReference type="PANTHER" id="PTHR11907">
    <property type="entry name" value="AMIDOPHOSPHORIBOSYLTRANSFERASE"/>
    <property type="match status" value="1"/>
</dbReference>
<evidence type="ECO:0000256" key="2">
    <source>
        <dbReference type="ARBA" id="ARBA00010138"/>
    </source>
</evidence>
<evidence type="ECO:0000256" key="3">
    <source>
        <dbReference type="ARBA" id="ARBA00022676"/>
    </source>
</evidence>
<dbReference type="Gene3D" id="3.60.20.10">
    <property type="entry name" value="Glutamine Phosphoribosylpyrophosphate, subunit 1, domain 1"/>
    <property type="match status" value="1"/>
</dbReference>
<dbReference type="InterPro" id="IPR005854">
    <property type="entry name" value="PurF"/>
</dbReference>
<evidence type="ECO:0000256" key="7">
    <source>
        <dbReference type="HAMAP-Rule" id="MF_01931"/>
    </source>
</evidence>
<keyword evidence="11" id="KW-1185">Reference proteome</keyword>
<dbReference type="Proteomes" id="UP000731465">
    <property type="component" value="Unassembled WGS sequence"/>
</dbReference>
<feature type="binding site" evidence="7">
    <location>
        <position position="304"/>
    </location>
    <ligand>
        <name>Mg(2+)</name>
        <dbReference type="ChEBI" id="CHEBI:18420"/>
    </ligand>
</feature>
<dbReference type="Pfam" id="PF13522">
    <property type="entry name" value="GATase_6"/>
    <property type="match status" value="1"/>
</dbReference>
<comment type="similarity">
    <text evidence="2 7 8">In the C-terminal section; belongs to the purine/pyrimidine phosphoribosyltransferase family.</text>
</comment>
<feature type="active site" description="Nucleophile" evidence="7">
    <location>
        <position position="2"/>
    </location>
</feature>
<protein>
    <recommendedName>
        <fullName evidence="7">Amidophosphoribosyltransferase</fullName>
        <shortName evidence="7">ATase</shortName>
        <ecNumber evidence="7">2.4.2.14</ecNumber>
    </recommendedName>
    <alternativeName>
        <fullName evidence="7">Glutamine phosphoribosylpyrophosphate amidotransferase</fullName>
        <shortName evidence="7">GPATase</shortName>
    </alternativeName>
</protein>
<evidence type="ECO:0000313" key="10">
    <source>
        <dbReference type="EMBL" id="MBW7569889.1"/>
    </source>
</evidence>
<gene>
    <name evidence="7 10" type="primary">purF</name>
    <name evidence="10" type="ORF">J5V48_03170</name>
</gene>
<comment type="pathway">
    <text evidence="1 7 8">Purine metabolism; IMP biosynthesis via de novo pathway; N(1)-(5-phospho-D-ribosyl)glycinamide from 5-phospho-alpha-D-ribose 1-diphosphate: step 1/2.</text>
</comment>
<dbReference type="InterPro" id="IPR029057">
    <property type="entry name" value="PRTase-like"/>
</dbReference>
<dbReference type="SUPFAM" id="SSF56235">
    <property type="entry name" value="N-terminal nucleophile aminohydrolases (Ntn hydrolases)"/>
    <property type="match status" value="1"/>
</dbReference>
<dbReference type="PROSITE" id="PS51278">
    <property type="entry name" value="GATASE_TYPE_2"/>
    <property type="match status" value="1"/>
</dbReference>
<evidence type="ECO:0000256" key="6">
    <source>
        <dbReference type="ARBA" id="ARBA00022962"/>
    </source>
</evidence>
<dbReference type="Pfam" id="PF00156">
    <property type="entry name" value="Pribosyltran"/>
    <property type="match status" value="1"/>
</dbReference>
<keyword evidence="5 7" id="KW-0658">Purine biosynthesis</keyword>
<dbReference type="CDD" id="cd00715">
    <property type="entry name" value="GPATase_N"/>
    <property type="match status" value="1"/>
</dbReference>
<keyword evidence="7" id="KW-0479">Metal-binding</keyword>
<sequence length="507" mass="56067">MCGVVGIVGTSPVNLSLYNSLQVLQHRGQDAAGIVTVDERDNFHQRKANGMVTEVFSQRHMLRLTGNMGIAHNRYPTAGSSSAAEAQPFYVNSPYGIALAHNGNLINSRELKEKCKQARRHVNTQSDSEILLNIFAWKVSAIDKDIPSPEDIFSAVSGVYDEIKGGYAVVSLVLGVGLVAFRDPYGIRPMVLGEKITAEGKTEYMVASESVALDVSGFTLVRDVQPGEALLITKDGQLYSKICAKNPTLNSCIFEYVYFARPDSIIDGVSVYASRVRMGTKLAEQIQKEHNDLKIDVVIPIPDTSVDIAVQIARTLGVPYRQGFVKNRYIGRTFIMPGQKQRKKSVRNKLNPIPAEFEGKNVLLVDDSIVRGTTSLQIVEMAREAGAKQVYFASASPEIRYPNIYGIDMPTSKELIAYGRTNEEIAKEIKADALIYQKLDDLIASVTEENPSLTKFETSIFTGKYVVPPSDDYFENIEKQRSDDAKADKAWKDSSDSEQLDIFNIQA</sequence>
<dbReference type="NCBIfam" id="TIGR01134">
    <property type="entry name" value="purF"/>
    <property type="match status" value="1"/>
</dbReference>
<comment type="caution">
    <text evidence="10">The sequence shown here is derived from an EMBL/GenBank/DDBJ whole genome shotgun (WGS) entry which is preliminary data.</text>
</comment>
<dbReference type="HAMAP" id="MF_01931">
    <property type="entry name" value="PurF"/>
    <property type="match status" value="1"/>
</dbReference>
<dbReference type="GO" id="GO:0004044">
    <property type="term" value="F:amidophosphoribosyltransferase activity"/>
    <property type="evidence" value="ECO:0007669"/>
    <property type="project" value="UniProtKB-EC"/>
</dbReference>
<evidence type="ECO:0000259" key="9">
    <source>
        <dbReference type="PROSITE" id="PS51278"/>
    </source>
</evidence>
<keyword evidence="6 7" id="KW-0315">Glutamine amidotransferase</keyword>
<dbReference type="InterPro" id="IPR000836">
    <property type="entry name" value="PRTase_dom"/>
</dbReference>
<dbReference type="RefSeq" id="WP_219937034.1">
    <property type="nucleotide sequence ID" value="NZ_JAGFNY010000006.1"/>
</dbReference>
<dbReference type="InterPro" id="IPR029055">
    <property type="entry name" value="Ntn_hydrolases_N"/>
</dbReference>
<dbReference type="SUPFAM" id="SSF53271">
    <property type="entry name" value="PRTase-like"/>
    <property type="match status" value="1"/>
</dbReference>
<name>A0ABS7DF16_9GAMM</name>
<comment type="function">
    <text evidence="7">Catalyzes the formation of phosphoribosylamine from phosphoribosylpyrophosphate (PRPP) and glutamine.</text>
</comment>
<evidence type="ECO:0000256" key="4">
    <source>
        <dbReference type="ARBA" id="ARBA00022679"/>
    </source>
</evidence>
<keyword evidence="7" id="KW-0460">Magnesium</keyword>
<feature type="binding site" evidence="7">
    <location>
        <position position="366"/>
    </location>
    <ligand>
        <name>Mg(2+)</name>
        <dbReference type="ChEBI" id="CHEBI:18420"/>
    </ligand>
</feature>
<dbReference type="CDD" id="cd06223">
    <property type="entry name" value="PRTases_typeI"/>
    <property type="match status" value="1"/>
</dbReference>
<comment type="cofactor">
    <cofactor evidence="7">
        <name>Mg(2+)</name>
        <dbReference type="ChEBI" id="CHEBI:18420"/>
    </cofactor>
    <text evidence="7">Binds 1 Mg(2+) ion per subunit.</text>
</comment>
<dbReference type="Gene3D" id="3.40.50.2020">
    <property type="match status" value="1"/>
</dbReference>
<reference evidence="10 11" key="1">
    <citation type="submission" date="2021-03" db="EMBL/GenBank/DDBJ databases">
        <title>Succinivibrio sp. nov. isolated from feces of cow.</title>
        <authorList>
            <person name="Choi J.-Y."/>
        </authorList>
    </citation>
    <scope>NUCLEOTIDE SEQUENCE [LARGE SCALE GENOMIC DNA]</scope>
    <source>
        <strain evidence="10 11">AGMB01872</strain>
    </source>
</reference>
<feature type="binding site" evidence="7">
    <location>
        <position position="367"/>
    </location>
    <ligand>
        <name>Mg(2+)</name>
        <dbReference type="ChEBI" id="CHEBI:18420"/>
    </ligand>
</feature>
<evidence type="ECO:0000256" key="1">
    <source>
        <dbReference type="ARBA" id="ARBA00005209"/>
    </source>
</evidence>
<accession>A0ABS7DF16</accession>
<dbReference type="EC" id="2.4.2.14" evidence="7"/>
<evidence type="ECO:0000256" key="5">
    <source>
        <dbReference type="ARBA" id="ARBA00022755"/>
    </source>
</evidence>
<dbReference type="InterPro" id="IPR035584">
    <property type="entry name" value="PurF_N"/>
</dbReference>